<evidence type="ECO:0000313" key="3">
    <source>
        <dbReference type="Proteomes" id="UP001147747"/>
    </source>
</evidence>
<dbReference type="Pfam" id="PF12697">
    <property type="entry name" value="Abhydrolase_6"/>
    <property type="match status" value="1"/>
</dbReference>
<dbReference type="OrthoDB" id="408373at2759"/>
<evidence type="ECO:0000259" key="1">
    <source>
        <dbReference type="Pfam" id="PF12697"/>
    </source>
</evidence>
<sequence length="251" mass="27508">MASQKPVIFVVPGAFHRPIHYRKIIGLLRVEGYEVISIDLVVCGDEVDPETSFFDDGAAVRKLLIPFLDKGRKAVIVSHSYGSMPTSVIVEGLTLAERAEQGLQGGIVGVISLAGFAFPVPGKNIMGNEDEIPNPPYQVIKDGVAHLQESAKPLFFSGLDPKEADAEWDALFKKLSAKALKTYPRYVESEFRCSKTYVLCEKDQAVPPAWQEQMARLGGFDIVRVDSGHCPQLSKPRDVLAVIERVAATAR</sequence>
<dbReference type="PANTHER" id="PTHR37017">
    <property type="entry name" value="AB HYDROLASE-1 DOMAIN-CONTAINING PROTEIN-RELATED"/>
    <property type="match status" value="1"/>
</dbReference>
<dbReference type="GO" id="GO:0072330">
    <property type="term" value="P:monocarboxylic acid biosynthetic process"/>
    <property type="evidence" value="ECO:0007669"/>
    <property type="project" value="UniProtKB-ARBA"/>
</dbReference>
<dbReference type="Gene3D" id="3.40.50.1820">
    <property type="entry name" value="alpha/beta hydrolase"/>
    <property type="match status" value="1"/>
</dbReference>
<dbReference type="InterPro" id="IPR052897">
    <property type="entry name" value="Sec-Metab_Biosynth_Hydrolase"/>
</dbReference>
<reference evidence="2" key="1">
    <citation type="submission" date="2022-12" db="EMBL/GenBank/DDBJ databases">
        <authorList>
            <person name="Petersen C."/>
        </authorList>
    </citation>
    <scope>NUCLEOTIDE SEQUENCE</scope>
    <source>
        <strain evidence="2">IBT 29677</strain>
    </source>
</reference>
<reference evidence="2" key="2">
    <citation type="journal article" date="2023" name="IMA Fungus">
        <title>Comparative genomic study of the Penicillium genus elucidates a diverse pangenome and 15 lateral gene transfer events.</title>
        <authorList>
            <person name="Petersen C."/>
            <person name="Sorensen T."/>
            <person name="Nielsen M.R."/>
            <person name="Sondergaard T.E."/>
            <person name="Sorensen J.L."/>
            <person name="Fitzpatrick D.A."/>
            <person name="Frisvad J.C."/>
            <person name="Nielsen K.L."/>
        </authorList>
    </citation>
    <scope>NUCLEOTIDE SEQUENCE</scope>
    <source>
        <strain evidence="2">IBT 29677</strain>
    </source>
</reference>
<dbReference type="Proteomes" id="UP001147747">
    <property type="component" value="Unassembled WGS sequence"/>
</dbReference>
<dbReference type="AlphaFoldDB" id="A0A9W9SM04"/>
<accession>A0A9W9SM04</accession>
<dbReference type="SUPFAM" id="SSF53474">
    <property type="entry name" value="alpha/beta-Hydrolases"/>
    <property type="match status" value="1"/>
</dbReference>
<comment type="caution">
    <text evidence="2">The sequence shown here is derived from an EMBL/GenBank/DDBJ whole genome shotgun (WGS) entry which is preliminary data.</text>
</comment>
<name>A0A9W9SM04_9EURO</name>
<dbReference type="PANTHER" id="PTHR37017:SF11">
    <property type="entry name" value="ESTERASE_LIPASE_THIOESTERASE DOMAIN-CONTAINING PROTEIN"/>
    <property type="match status" value="1"/>
</dbReference>
<dbReference type="RefSeq" id="XP_056482579.1">
    <property type="nucleotide sequence ID" value="XM_056636549.1"/>
</dbReference>
<dbReference type="GO" id="GO:0017000">
    <property type="term" value="P:antibiotic biosynthetic process"/>
    <property type="evidence" value="ECO:0007669"/>
    <property type="project" value="UniProtKB-ARBA"/>
</dbReference>
<organism evidence="2 3">
    <name type="scientific">Penicillium cosmopolitanum</name>
    <dbReference type="NCBI Taxonomy" id="1131564"/>
    <lineage>
        <taxon>Eukaryota</taxon>
        <taxon>Fungi</taxon>
        <taxon>Dikarya</taxon>
        <taxon>Ascomycota</taxon>
        <taxon>Pezizomycotina</taxon>
        <taxon>Eurotiomycetes</taxon>
        <taxon>Eurotiomycetidae</taxon>
        <taxon>Eurotiales</taxon>
        <taxon>Aspergillaceae</taxon>
        <taxon>Penicillium</taxon>
    </lineage>
</organism>
<dbReference type="EMBL" id="JAPZBU010000011">
    <property type="protein sequence ID" value="KAJ5378793.1"/>
    <property type="molecule type" value="Genomic_DNA"/>
</dbReference>
<dbReference type="InterPro" id="IPR000073">
    <property type="entry name" value="AB_hydrolase_1"/>
</dbReference>
<evidence type="ECO:0000313" key="2">
    <source>
        <dbReference type="EMBL" id="KAJ5378793.1"/>
    </source>
</evidence>
<dbReference type="InterPro" id="IPR029058">
    <property type="entry name" value="AB_hydrolase_fold"/>
</dbReference>
<proteinExistence type="predicted"/>
<protein>
    <recommendedName>
        <fullName evidence="1">AB hydrolase-1 domain-containing protein</fullName>
    </recommendedName>
</protein>
<feature type="domain" description="AB hydrolase-1" evidence="1">
    <location>
        <begin position="8"/>
        <end position="241"/>
    </location>
</feature>
<keyword evidence="3" id="KW-1185">Reference proteome</keyword>
<gene>
    <name evidence="2" type="ORF">N7509_011912</name>
</gene>
<dbReference type="GeneID" id="81375529"/>